<dbReference type="InterPro" id="IPR056470">
    <property type="entry name" value="BesD/HalB-like"/>
</dbReference>
<organism evidence="2 3">
    <name type="scientific">Chitinimonas arctica</name>
    <dbReference type="NCBI Taxonomy" id="2594795"/>
    <lineage>
        <taxon>Bacteria</taxon>
        <taxon>Pseudomonadati</taxon>
        <taxon>Pseudomonadota</taxon>
        <taxon>Betaproteobacteria</taxon>
        <taxon>Neisseriales</taxon>
        <taxon>Chitinibacteraceae</taxon>
        <taxon>Chitinimonas</taxon>
    </lineage>
</organism>
<evidence type="ECO:0000313" key="2">
    <source>
        <dbReference type="EMBL" id="QDQ25800.1"/>
    </source>
</evidence>
<sequence length="272" mass="30375">MVISDTVAVRPRISISQSWVDSNFRQHLARYFSKTALPKLREQFGSEHFLPLRGFCPPILFQALKAEALGLIERYGVVCDTALGHGEGAPSQIATVDQPVIVEQGPLIHATYFSPVLKDTLSEVAGEALYTCPHAGEHYRISQLRKSCDTHGWHWDDYAYGFVLILEAPHYRDGGLVQGVAHTSWDKRNPDVHGALRKNQVYAHALEPGDAYLVKTDTTMHRVYSIRGDARRTLIHTTWANRQDLRLPKSHETRHAGFHDGAAGSTSACERA</sequence>
<dbReference type="Proteomes" id="UP000317550">
    <property type="component" value="Chromosome"/>
</dbReference>
<gene>
    <name evidence="2" type="ORF">FNU76_05225</name>
</gene>
<protein>
    <recommendedName>
        <fullName evidence="4">ArpA protein</fullName>
    </recommendedName>
</protein>
<dbReference type="AlphaFoldDB" id="A0A516SCC8"/>
<proteinExistence type="predicted"/>
<evidence type="ECO:0000313" key="3">
    <source>
        <dbReference type="Proteomes" id="UP000317550"/>
    </source>
</evidence>
<dbReference type="Pfam" id="PF23169">
    <property type="entry name" value="HalD"/>
    <property type="match status" value="1"/>
</dbReference>
<keyword evidence="3" id="KW-1185">Reference proteome</keyword>
<accession>A0A516SCC8</accession>
<reference evidence="3" key="1">
    <citation type="submission" date="2019-07" db="EMBL/GenBank/DDBJ databases">
        <title>Chitinimonas sp. nov., isolated from Ny-Alesund, arctica soil.</title>
        <authorList>
            <person name="Xu Q."/>
            <person name="Peng F."/>
        </authorList>
    </citation>
    <scope>NUCLEOTIDE SEQUENCE [LARGE SCALE GENOMIC DNA]</scope>
    <source>
        <strain evidence="3">R3-44</strain>
    </source>
</reference>
<dbReference type="OrthoDB" id="2897833at2"/>
<dbReference type="EMBL" id="CP041730">
    <property type="protein sequence ID" value="QDQ25800.1"/>
    <property type="molecule type" value="Genomic_DNA"/>
</dbReference>
<dbReference type="SUPFAM" id="SSF51197">
    <property type="entry name" value="Clavaminate synthase-like"/>
    <property type="match status" value="1"/>
</dbReference>
<feature type="region of interest" description="Disordered" evidence="1">
    <location>
        <begin position="252"/>
        <end position="272"/>
    </location>
</feature>
<dbReference type="RefSeq" id="WP_143856725.1">
    <property type="nucleotide sequence ID" value="NZ_CP041730.1"/>
</dbReference>
<evidence type="ECO:0000256" key="1">
    <source>
        <dbReference type="SAM" id="MobiDB-lite"/>
    </source>
</evidence>
<dbReference type="KEGG" id="cari:FNU76_05225"/>
<name>A0A516SCC8_9NEIS</name>
<evidence type="ECO:0008006" key="4">
    <source>
        <dbReference type="Google" id="ProtNLM"/>
    </source>
</evidence>